<evidence type="ECO:0000256" key="4">
    <source>
        <dbReference type="ARBA" id="ARBA00011881"/>
    </source>
</evidence>
<dbReference type="PANTHER" id="PTHR43159">
    <property type="entry name" value="ENOYL-[ACYL-CARRIER-PROTEIN] REDUCTASE"/>
    <property type="match status" value="1"/>
</dbReference>
<keyword evidence="7" id="KW-0150">Chloroplast</keyword>
<dbReference type="GO" id="GO:0006633">
    <property type="term" value="P:fatty acid biosynthetic process"/>
    <property type="evidence" value="ECO:0007669"/>
    <property type="project" value="UniProtKB-KW"/>
</dbReference>
<name>A0A978UCA2_ZIZJJ</name>
<gene>
    <name evidence="17" type="ORF">FEM48_Zijuj12G0086400</name>
</gene>
<dbReference type="FunFam" id="1.10.8.400:FF:000001">
    <property type="entry name" value="Enoyl-[acyl-carrier-protein] reductase [NADH]"/>
    <property type="match status" value="1"/>
</dbReference>
<dbReference type="Pfam" id="PF13561">
    <property type="entry name" value="adh_short_C2"/>
    <property type="match status" value="1"/>
</dbReference>
<evidence type="ECO:0000256" key="5">
    <source>
        <dbReference type="ARBA" id="ARBA00012996"/>
    </source>
</evidence>
<accession>A0A978UCA2</accession>
<evidence type="ECO:0000256" key="13">
    <source>
        <dbReference type="ARBA" id="ARBA00023160"/>
    </source>
</evidence>
<dbReference type="CDD" id="cd05372">
    <property type="entry name" value="ENR_SDR"/>
    <property type="match status" value="1"/>
</dbReference>
<comment type="similarity">
    <text evidence="3">Belongs to the short-chain dehydrogenases/reductases (SDR) family. FabI subfamily.</text>
</comment>
<evidence type="ECO:0000256" key="8">
    <source>
        <dbReference type="ARBA" id="ARBA00022640"/>
    </source>
</evidence>
<evidence type="ECO:0000256" key="14">
    <source>
        <dbReference type="ARBA" id="ARBA00048572"/>
    </source>
</evidence>
<dbReference type="GO" id="GO:0004318">
    <property type="term" value="F:enoyl-[acyl-carrier-protein] reductase (NADH) activity"/>
    <property type="evidence" value="ECO:0007669"/>
    <property type="project" value="UniProtKB-EC"/>
</dbReference>
<sequence length="404" mass="43226">MGTTTTPCMHLVRVEPGMSFSRRTFMPSKANFGAESKVEIWKRLKSSSHVSSRQPIFQSFSSDTIKVNKAVTRAMSGAAHNDPVSKLPIDLRGKRAFIAGVADDNGYGWAIAKSLAAAGAEILVGTWVPALNIFESSLRRGKFDESRKLPDGSLMEIAKVYPLDAVFDNPEAVPEDIKTNKRYAGASKWTVQEVAETVKQEFGSIDILVHSLANGPEVSKPLLETSRNGYLAAISASSYSFISLLRHFAPIINPGTKSYKLSFSLNSGGATISLTYIASERTIPGYGGGMSSAKAALESDTRVLAFEAGRKHKIRVNTISAGPLRSRAAKAIGFIDMMIDYSSANAPLQKELSAEEVGNAAAFLASPLASAITGTVLYVDNGLHSMGVGVDSPIFENLDIPSNN</sequence>
<dbReference type="Gene3D" id="3.40.50.720">
    <property type="entry name" value="NAD(P)-binding Rossmann-like Domain"/>
    <property type="match status" value="1"/>
</dbReference>
<evidence type="ECO:0000256" key="10">
    <source>
        <dbReference type="ARBA" id="ARBA00022946"/>
    </source>
</evidence>
<protein>
    <recommendedName>
        <fullName evidence="16">Enoyl-[acyl-carrier-protein] reductase [NADH], chloroplastic</fullName>
        <ecNumber evidence="5">1.3.1.9</ecNumber>
    </recommendedName>
</protein>
<dbReference type="InterPro" id="IPR014358">
    <property type="entry name" value="Enoyl-ACP_Rdtase_NADH"/>
</dbReference>
<evidence type="ECO:0000313" key="18">
    <source>
        <dbReference type="Proteomes" id="UP000813462"/>
    </source>
</evidence>
<reference evidence="17" key="1">
    <citation type="journal article" date="2021" name="Front. Plant Sci.">
        <title>Chromosome-Scale Genome Assembly for Chinese Sour Jujube and Insights Into Its Genome Evolution and Domestication Signature.</title>
        <authorList>
            <person name="Shen L.-Y."/>
            <person name="Luo H."/>
            <person name="Wang X.-L."/>
            <person name="Wang X.-M."/>
            <person name="Qiu X.-J."/>
            <person name="Liu H."/>
            <person name="Zhou S.-S."/>
            <person name="Jia K.-H."/>
            <person name="Nie S."/>
            <person name="Bao Y.-T."/>
            <person name="Zhang R.-G."/>
            <person name="Yun Q.-Z."/>
            <person name="Chai Y.-H."/>
            <person name="Lu J.-Y."/>
            <person name="Li Y."/>
            <person name="Zhao S.-W."/>
            <person name="Mao J.-F."/>
            <person name="Jia S.-G."/>
            <person name="Mao Y.-M."/>
        </authorList>
    </citation>
    <scope>NUCLEOTIDE SEQUENCE</scope>
    <source>
        <strain evidence="17">AT0</strain>
        <tissue evidence="17">Leaf</tissue>
    </source>
</reference>
<dbReference type="InterPro" id="IPR036291">
    <property type="entry name" value="NAD(P)-bd_dom_sf"/>
</dbReference>
<dbReference type="Gene3D" id="1.10.8.400">
    <property type="entry name" value="Enoyl acyl carrier protein reductase"/>
    <property type="match status" value="1"/>
</dbReference>
<evidence type="ECO:0000256" key="15">
    <source>
        <dbReference type="ARBA" id="ARBA00053870"/>
    </source>
</evidence>
<evidence type="ECO:0000256" key="3">
    <source>
        <dbReference type="ARBA" id="ARBA00009233"/>
    </source>
</evidence>
<dbReference type="PRINTS" id="PR00081">
    <property type="entry name" value="GDHRDH"/>
</dbReference>
<proteinExistence type="inferred from homology"/>
<evidence type="ECO:0000313" key="17">
    <source>
        <dbReference type="EMBL" id="KAH7512395.1"/>
    </source>
</evidence>
<keyword evidence="10" id="KW-0809">Transit peptide</keyword>
<comment type="subunit">
    <text evidence="4">Homotetramer.</text>
</comment>
<evidence type="ECO:0000256" key="6">
    <source>
        <dbReference type="ARBA" id="ARBA00022516"/>
    </source>
</evidence>
<dbReference type="SUPFAM" id="SSF51735">
    <property type="entry name" value="NAD(P)-binding Rossmann-fold domains"/>
    <property type="match status" value="1"/>
</dbReference>
<keyword evidence="6" id="KW-0444">Lipid biosynthesis</keyword>
<evidence type="ECO:0000256" key="12">
    <source>
        <dbReference type="ARBA" id="ARBA00023098"/>
    </source>
</evidence>
<comment type="subcellular location">
    <subcellularLocation>
        <location evidence="1">Plastid</location>
        <location evidence="1">Chloroplast</location>
    </subcellularLocation>
</comment>
<evidence type="ECO:0000256" key="16">
    <source>
        <dbReference type="ARBA" id="ARBA00067308"/>
    </source>
</evidence>
<dbReference type="AlphaFoldDB" id="A0A978UCA2"/>
<evidence type="ECO:0000256" key="9">
    <source>
        <dbReference type="ARBA" id="ARBA00022832"/>
    </source>
</evidence>
<dbReference type="PANTHER" id="PTHR43159:SF8">
    <property type="entry name" value="ENOYL-[ACYL-CARRIER-PROTEIN] REDUCTASE [NADH] 2, CHLOROPLASTIC-LIKE"/>
    <property type="match status" value="1"/>
</dbReference>
<evidence type="ECO:0000256" key="2">
    <source>
        <dbReference type="ARBA" id="ARBA00005194"/>
    </source>
</evidence>
<dbReference type="InterPro" id="IPR002347">
    <property type="entry name" value="SDR_fam"/>
</dbReference>
<dbReference type="EC" id="1.3.1.9" evidence="5"/>
<dbReference type="FunFam" id="3.40.50.720:FF:000192">
    <property type="entry name" value="Enoyl-[acyl-carrier-protein] reductase [NADH]"/>
    <property type="match status" value="1"/>
</dbReference>
<comment type="caution">
    <text evidence="17">The sequence shown here is derived from an EMBL/GenBank/DDBJ whole genome shotgun (WGS) entry which is preliminary data.</text>
</comment>
<organism evidence="17 18">
    <name type="scientific">Ziziphus jujuba var. spinosa</name>
    <dbReference type="NCBI Taxonomy" id="714518"/>
    <lineage>
        <taxon>Eukaryota</taxon>
        <taxon>Viridiplantae</taxon>
        <taxon>Streptophyta</taxon>
        <taxon>Embryophyta</taxon>
        <taxon>Tracheophyta</taxon>
        <taxon>Spermatophyta</taxon>
        <taxon>Magnoliopsida</taxon>
        <taxon>eudicotyledons</taxon>
        <taxon>Gunneridae</taxon>
        <taxon>Pentapetalae</taxon>
        <taxon>rosids</taxon>
        <taxon>fabids</taxon>
        <taxon>Rosales</taxon>
        <taxon>Rhamnaceae</taxon>
        <taxon>Paliureae</taxon>
        <taxon>Ziziphus</taxon>
    </lineage>
</organism>
<dbReference type="GO" id="GO:0009507">
    <property type="term" value="C:chloroplast"/>
    <property type="evidence" value="ECO:0007669"/>
    <property type="project" value="UniProtKB-SubCell"/>
</dbReference>
<keyword evidence="8" id="KW-0934">Plastid</keyword>
<dbReference type="EMBL" id="JAEACU010000012">
    <property type="protein sequence ID" value="KAH7512395.1"/>
    <property type="molecule type" value="Genomic_DNA"/>
</dbReference>
<comment type="catalytic activity">
    <reaction evidence="14">
        <text>a 2,3-saturated acyl-[ACP] + NAD(+) = a (2E)-enoyl-[ACP] + NADH + H(+)</text>
        <dbReference type="Rhea" id="RHEA:10240"/>
        <dbReference type="Rhea" id="RHEA-COMP:9925"/>
        <dbReference type="Rhea" id="RHEA-COMP:9926"/>
        <dbReference type="ChEBI" id="CHEBI:15378"/>
        <dbReference type="ChEBI" id="CHEBI:57540"/>
        <dbReference type="ChEBI" id="CHEBI:57945"/>
        <dbReference type="ChEBI" id="CHEBI:78784"/>
        <dbReference type="ChEBI" id="CHEBI:78785"/>
        <dbReference type="EC" id="1.3.1.9"/>
    </reaction>
</comment>
<evidence type="ECO:0000256" key="7">
    <source>
        <dbReference type="ARBA" id="ARBA00022528"/>
    </source>
</evidence>
<evidence type="ECO:0000256" key="1">
    <source>
        <dbReference type="ARBA" id="ARBA00004229"/>
    </source>
</evidence>
<keyword evidence="11" id="KW-0560">Oxidoreductase</keyword>
<keyword evidence="13" id="KW-0275">Fatty acid biosynthesis</keyword>
<comment type="pathway">
    <text evidence="2">Lipid metabolism; fatty acid biosynthesis.</text>
</comment>
<keyword evidence="12" id="KW-0443">Lipid metabolism</keyword>
<evidence type="ECO:0000256" key="11">
    <source>
        <dbReference type="ARBA" id="ARBA00023002"/>
    </source>
</evidence>
<comment type="function">
    <text evidence="15">Catalyzes the NAD-dependent reduction of a carbon-carbon double bond in an enoyl moiety that is covalently linked to an acyl carrier protein (ACP). Catalyzes the last reduction step in the de novo synthesis cycle of fatty acids. Involved in the elongation cycle of fatty acids which are used in lipid metabolism. Required for normal plant growth.</text>
</comment>
<dbReference type="Proteomes" id="UP000813462">
    <property type="component" value="Unassembled WGS sequence"/>
</dbReference>
<keyword evidence="9" id="KW-0276">Fatty acid metabolism</keyword>
<dbReference type="NCBIfam" id="NF004957">
    <property type="entry name" value="PRK06300.1"/>
    <property type="match status" value="1"/>
</dbReference>